<feature type="compositionally biased region" description="Basic residues" evidence="1">
    <location>
        <begin position="786"/>
        <end position="805"/>
    </location>
</feature>
<evidence type="ECO:0000256" key="1">
    <source>
        <dbReference type="SAM" id="MobiDB-lite"/>
    </source>
</evidence>
<feature type="compositionally biased region" description="Polar residues" evidence="1">
    <location>
        <begin position="170"/>
        <end position="187"/>
    </location>
</feature>
<feature type="region of interest" description="Disordered" evidence="1">
    <location>
        <begin position="366"/>
        <end position="397"/>
    </location>
</feature>
<proteinExistence type="predicted"/>
<protein>
    <submittedName>
        <fullName evidence="4">Histone acetyltransferase</fullName>
    </submittedName>
</protein>
<dbReference type="EMBL" id="UYRT01079745">
    <property type="protein sequence ID" value="VDN21315.1"/>
    <property type="molecule type" value="Genomic_DNA"/>
</dbReference>
<feature type="region of interest" description="Disordered" evidence="1">
    <location>
        <begin position="597"/>
        <end position="635"/>
    </location>
</feature>
<reference evidence="4" key="1">
    <citation type="submission" date="2016-06" db="UniProtKB">
        <authorList>
            <consortium name="WormBaseParasite"/>
        </authorList>
    </citation>
    <scope>IDENTIFICATION</scope>
</reference>
<feature type="region of interest" description="Disordered" evidence="1">
    <location>
        <begin position="732"/>
        <end position="843"/>
    </location>
</feature>
<evidence type="ECO:0000313" key="3">
    <source>
        <dbReference type="Proteomes" id="UP000271098"/>
    </source>
</evidence>
<evidence type="ECO:0000313" key="2">
    <source>
        <dbReference type="EMBL" id="VDN21315.1"/>
    </source>
</evidence>
<reference evidence="2 3" key="2">
    <citation type="submission" date="2018-11" db="EMBL/GenBank/DDBJ databases">
        <authorList>
            <consortium name="Pathogen Informatics"/>
        </authorList>
    </citation>
    <scope>NUCLEOTIDE SEQUENCE [LARGE SCALE GENOMIC DNA]</scope>
</reference>
<feature type="compositionally biased region" description="Low complexity" evidence="1">
    <location>
        <begin position="763"/>
        <end position="781"/>
    </location>
</feature>
<evidence type="ECO:0000313" key="4">
    <source>
        <dbReference type="WBParaSite" id="GPUH_0001294401-mRNA-1"/>
    </source>
</evidence>
<dbReference type="AlphaFoldDB" id="A0A183DW39"/>
<name>A0A183DW39_9BILA</name>
<feature type="compositionally biased region" description="Basic and acidic residues" evidence="1">
    <location>
        <begin position="219"/>
        <end position="228"/>
    </location>
</feature>
<feature type="region of interest" description="Disordered" evidence="1">
    <location>
        <begin position="115"/>
        <end position="235"/>
    </location>
</feature>
<feature type="compositionally biased region" description="Polar residues" evidence="1">
    <location>
        <begin position="421"/>
        <end position="438"/>
    </location>
</feature>
<dbReference type="Proteomes" id="UP000271098">
    <property type="component" value="Unassembled WGS sequence"/>
</dbReference>
<gene>
    <name evidence="2" type="ORF">GPUH_LOCUS12930</name>
</gene>
<feature type="compositionally biased region" description="Low complexity" evidence="1">
    <location>
        <begin position="622"/>
        <end position="635"/>
    </location>
</feature>
<keyword evidence="3" id="KW-1185">Reference proteome</keyword>
<dbReference type="WBParaSite" id="GPUH_0001294401-mRNA-1">
    <property type="protein sequence ID" value="GPUH_0001294401-mRNA-1"/>
    <property type="gene ID" value="GPUH_0001294401"/>
</dbReference>
<sequence length="843" mass="87923">MPEAQLKDLLCQMCELSQEQQRLFHGRQVQFHTLHEVYNQVKEDIEKLYIRVPARLRLDLPLPQALQSSTASNEDLPEVNGGATATCQLEQRLRIPSLFDVPHGSSAATAAVNAARANSGNDGPVEIREEGGGRGGGALGTCDEAGTEATARTGGGGSSSSIQTSALKSAAQTTRNTDQATSFSNNDRPYYSALNGPGHMNPADPSTSTCDDGSKPLFSRHDLREDSRFSGTGPAHEIFSKTGPEFLRNNSSGHCVSLGNFENSSSFGQISHATGRPLLGAAENSSAYHRAAPAPTQTSASSNKLSSEGVDTATRMKGQHSLMHSGLQDVSSFASLMKPPSPAPAATHPDFPVPLRTVGPMNPENSCRHDSSQPYHSTFKQTEMSRPQLPNLSEPPPPIGAAPMTNSEMLSNQSGTAFLSTMQNSNLPPTQQALSSTGAGFAPSCSSPSVQSLSSNASTTAVNALPVISSTSSQNLQAQSSASSLLAALHSGSTAVSIPPPDFSVPPPMAPPFTAPSTRTNLTAAAPATVTKNNLMQSTFGKESVGMASTDSAAAPSNAHIQRTVQASLTTEVKEVLPGSMGLPGFPAMNVPPPSFSVPPPRAPPAAATAPPAFSTPPPMAPGGAASGSRASSLAAPMSTPSLNIISGASVNLNCPPPDMSQPPPNIRNSMSASNSESVQQMVSAIVNQSAVSGQSPVDVVTEMIANAYGRSGGLRLHDVLPLSNQRVPNESAITNNKTRAPTTRGPPRPLSSIGKLVPPLRRSPSVARAAGGAASSARSPNFNKQKGRHSRTSKVRPHIRRQKRHISDVVAIIPDEHEVPNASESQSDNIFLIMSDDEDDSK</sequence>
<feature type="compositionally biased region" description="Polar residues" evidence="1">
    <location>
        <begin position="372"/>
        <end position="385"/>
    </location>
</feature>
<feature type="region of interest" description="Disordered" evidence="1">
    <location>
        <begin position="285"/>
        <end position="310"/>
    </location>
</feature>
<feature type="compositionally biased region" description="Low complexity" evidence="1">
    <location>
        <begin position="291"/>
        <end position="302"/>
    </location>
</feature>
<dbReference type="OrthoDB" id="5819795at2759"/>
<organism evidence="4">
    <name type="scientific">Gongylonema pulchrum</name>
    <dbReference type="NCBI Taxonomy" id="637853"/>
    <lineage>
        <taxon>Eukaryota</taxon>
        <taxon>Metazoa</taxon>
        <taxon>Ecdysozoa</taxon>
        <taxon>Nematoda</taxon>
        <taxon>Chromadorea</taxon>
        <taxon>Rhabditida</taxon>
        <taxon>Spirurina</taxon>
        <taxon>Spiruromorpha</taxon>
        <taxon>Spiruroidea</taxon>
        <taxon>Gongylonematidae</taxon>
        <taxon>Gongylonema</taxon>
    </lineage>
</organism>
<feature type="region of interest" description="Disordered" evidence="1">
    <location>
        <begin position="421"/>
        <end position="453"/>
    </location>
</feature>
<feature type="compositionally biased region" description="Low complexity" evidence="1">
    <location>
        <begin position="444"/>
        <end position="453"/>
    </location>
</feature>
<accession>A0A183DW39</accession>